<evidence type="ECO:0000313" key="2">
    <source>
        <dbReference type="Proteomes" id="UP000058925"/>
    </source>
</evidence>
<sequence>MTAVGSPALILAGVFGSLSEYSVKGSLCLFLFVPAVPSSYSLSLEFDDDAFDDGSVVILVSSSTSFVASRTASFTSFAFSLNLSLALRS</sequence>
<accession>A0A654M0C9</accession>
<reference evidence="2" key="1">
    <citation type="submission" date="2015-10" db="EMBL/GenBank/DDBJ databases">
        <title>Niche specialization of a soil ammonia-oxidizing archaeon, Candidatus Nitrosocosmicus oleophilus.</title>
        <authorList>
            <person name="Jung M.-Y."/>
            <person name="Rhee S.-K."/>
        </authorList>
    </citation>
    <scope>NUCLEOTIDE SEQUENCE [LARGE SCALE GENOMIC DNA]</scope>
    <source>
        <strain evidence="2">MY3</strain>
    </source>
</reference>
<evidence type="ECO:0000313" key="1">
    <source>
        <dbReference type="EMBL" id="ALI35991.1"/>
    </source>
</evidence>
<proteinExistence type="predicted"/>
<dbReference type="Proteomes" id="UP000058925">
    <property type="component" value="Chromosome"/>
</dbReference>
<organism evidence="1 2">
    <name type="scientific">Candidatus Nitrosocosmicus oleophilus</name>
    <dbReference type="NCBI Taxonomy" id="1353260"/>
    <lineage>
        <taxon>Archaea</taxon>
        <taxon>Nitrososphaerota</taxon>
        <taxon>Nitrososphaeria</taxon>
        <taxon>Nitrososphaerales</taxon>
        <taxon>Nitrososphaeraceae</taxon>
        <taxon>Candidatus Nitrosocosmicus</taxon>
    </lineage>
</organism>
<dbReference type="GeneID" id="60421790"/>
<gene>
    <name evidence="1" type="ORF">NMY3_01788</name>
</gene>
<dbReference type="AlphaFoldDB" id="A0A654M0C9"/>
<dbReference type="RefSeq" id="WP_196818345.1">
    <property type="nucleotide sequence ID" value="NZ_CP012850.1"/>
</dbReference>
<protein>
    <submittedName>
        <fullName evidence="1">Uncharacterized protein</fullName>
    </submittedName>
</protein>
<name>A0A654M0C9_9ARCH</name>
<keyword evidence="2" id="KW-1185">Reference proteome</keyword>
<dbReference type="KEGG" id="taa:NMY3_01788"/>
<dbReference type="EMBL" id="CP012850">
    <property type="protein sequence ID" value="ALI35991.1"/>
    <property type="molecule type" value="Genomic_DNA"/>
</dbReference>